<dbReference type="Gene3D" id="3.40.50.1820">
    <property type="entry name" value="alpha/beta hydrolase"/>
    <property type="match status" value="1"/>
</dbReference>
<reference evidence="1 2" key="1">
    <citation type="submission" date="2019-03" db="EMBL/GenBank/DDBJ databases">
        <title>Metabolic potential of uncultured bacteria and archaea associated with petroleum seepage in deep-sea sediments.</title>
        <authorList>
            <person name="Dong X."/>
            <person name="Hubert C."/>
        </authorList>
    </citation>
    <scope>NUCLEOTIDE SEQUENCE [LARGE SCALE GENOMIC DNA]</scope>
    <source>
        <strain evidence="1">E44_bin7</strain>
    </source>
</reference>
<gene>
    <name evidence="1" type="ORF">E3J84_01415</name>
</gene>
<evidence type="ECO:0008006" key="3">
    <source>
        <dbReference type="Google" id="ProtNLM"/>
    </source>
</evidence>
<dbReference type="InterPro" id="IPR025890">
    <property type="entry name" value="Abhydrolase_bac"/>
</dbReference>
<name>A0A523S3E8_UNCAE</name>
<dbReference type="PANTHER" id="PTHR47381">
    <property type="entry name" value="ALPHA/BETA-HYDROLASES SUPERFAMILY PROTEIN"/>
    <property type="match status" value="1"/>
</dbReference>
<evidence type="ECO:0000313" key="2">
    <source>
        <dbReference type="Proteomes" id="UP000316360"/>
    </source>
</evidence>
<evidence type="ECO:0000313" key="1">
    <source>
        <dbReference type="EMBL" id="TET12558.1"/>
    </source>
</evidence>
<dbReference type="Pfam" id="PF12715">
    <property type="entry name" value="Abhydrolase_7"/>
    <property type="match status" value="1"/>
</dbReference>
<comment type="caution">
    <text evidence="1">The sequence shown here is derived from an EMBL/GenBank/DDBJ whole genome shotgun (WGS) entry which is preliminary data.</text>
</comment>
<dbReference type="Proteomes" id="UP000316360">
    <property type="component" value="Unassembled WGS sequence"/>
</dbReference>
<proteinExistence type="predicted"/>
<organism evidence="1 2">
    <name type="scientific">Aerophobetes bacterium</name>
    <dbReference type="NCBI Taxonomy" id="2030807"/>
    <lineage>
        <taxon>Bacteria</taxon>
        <taxon>Candidatus Aerophobota</taxon>
    </lineage>
</organism>
<accession>A0A523S3E8</accession>
<dbReference type="InterPro" id="IPR029058">
    <property type="entry name" value="AB_hydrolase_fold"/>
</dbReference>
<sequence length="362" mass="41083">MNNSVDRFDYKEHVDALYKLVPREFGFHAKSYADFEAWQLAFRPRLREIMGLTHIEADLRDYCPEAYQVDSTDLGGYTREKWYLKTEPTVPLPFWLLRPKKATNPLSLVLTPHGHKEPEIYLGIAHNEQEAKAISEGERDIAVQAVREGYLTILPTMRAFGETIYNPKREQDKISSCREELMHGLLVGRTPIGERVWDISRLIDWALKRPDVDGGRIAITGNSGGGMISLFAAACDERITVAVPSCYFNTFQKSIGTIKHCECNYIPGILRLSEMYDIAGLIAPRPFCAIAGRKDEIFPIASVGEAFGKLQEIYKVVGAPDLCELFIGEGGHRYYRRGAWPFIRKWFKAGEKEASAQPYIVR</sequence>
<dbReference type="PANTHER" id="PTHR47381:SF3">
    <property type="entry name" value="ALPHA_BETA-HYDROLASES SUPERFAMILY PROTEIN"/>
    <property type="match status" value="1"/>
</dbReference>
<dbReference type="SUPFAM" id="SSF53474">
    <property type="entry name" value="alpha/beta-Hydrolases"/>
    <property type="match status" value="1"/>
</dbReference>
<dbReference type="EMBL" id="SOKJ01000073">
    <property type="protein sequence ID" value="TET12558.1"/>
    <property type="molecule type" value="Genomic_DNA"/>
</dbReference>
<dbReference type="AlphaFoldDB" id="A0A523S3E8"/>
<protein>
    <recommendedName>
        <fullName evidence="3">Acetyl xylan esterase domain-containing protein</fullName>
    </recommendedName>
</protein>